<name>A0A7K3QTS1_9ACTN</name>
<feature type="region of interest" description="Disordered" evidence="1">
    <location>
        <begin position="174"/>
        <end position="193"/>
    </location>
</feature>
<accession>A0A7K3QTS1</accession>
<evidence type="ECO:0000256" key="1">
    <source>
        <dbReference type="SAM" id="MobiDB-lite"/>
    </source>
</evidence>
<feature type="compositionally biased region" description="Pro residues" evidence="1">
    <location>
        <begin position="1"/>
        <end position="13"/>
    </location>
</feature>
<organism evidence="2 3">
    <name type="scientific">Streptomyces bauhiniae</name>
    <dbReference type="NCBI Taxonomy" id="2340725"/>
    <lineage>
        <taxon>Bacteria</taxon>
        <taxon>Bacillati</taxon>
        <taxon>Actinomycetota</taxon>
        <taxon>Actinomycetes</taxon>
        <taxon>Kitasatosporales</taxon>
        <taxon>Streptomycetaceae</taxon>
        <taxon>Streptomyces</taxon>
    </lineage>
</organism>
<dbReference type="Proteomes" id="UP000470520">
    <property type="component" value="Unassembled WGS sequence"/>
</dbReference>
<comment type="caution">
    <text evidence="2">The sequence shown here is derived from an EMBL/GenBank/DDBJ whole genome shotgun (WGS) entry which is preliminary data.</text>
</comment>
<dbReference type="EMBL" id="JAAGMR010000199">
    <property type="protein sequence ID" value="NEB93230.1"/>
    <property type="molecule type" value="Genomic_DNA"/>
</dbReference>
<evidence type="ECO:0000313" key="3">
    <source>
        <dbReference type="Proteomes" id="UP000470520"/>
    </source>
</evidence>
<reference evidence="2 3" key="1">
    <citation type="submission" date="2020-01" db="EMBL/GenBank/DDBJ databases">
        <title>Insect and environment-associated Actinomycetes.</title>
        <authorList>
            <person name="Currrie C."/>
            <person name="Chevrette M."/>
            <person name="Carlson C."/>
            <person name="Stubbendieck R."/>
            <person name="Wendt-Pienkowski E."/>
        </authorList>
    </citation>
    <scope>NUCLEOTIDE SEQUENCE [LARGE SCALE GENOMIC DNA]</scope>
    <source>
        <strain evidence="2 3">SID7754</strain>
    </source>
</reference>
<protein>
    <submittedName>
        <fullName evidence="2">Uncharacterized protein</fullName>
    </submittedName>
</protein>
<proteinExistence type="predicted"/>
<feature type="region of interest" description="Disordered" evidence="1">
    <location>
        <begin position="106"/>
        <end position="146"/>
    </location>
</feature>
<gene>
    <name evidence="2" type="ORF">G3I21_16270</name>
</gene>
<feature type="region of interest" description="Disordered" evidence="1">
    <location>
        <begin position="1"/>
        <end position="61"/>
    </location>
</feature>
<sequence length="193" mass="20437">PARPSGPASPVPSPGTSGTPDVTPRAPAPETSDDKAGSTGEPTGRPSSIEPSRRPGARWWAAATACHDLREGREPEAGNRRTLEGLAGGPTRVKLYCRALLAAAEANGRAHDHRDTGGRTDENKGGGHHGNDNQGDDDAHTPRPHVHLNLPLTHQIPSDLRRCHFRKSVSERCDVSGRDGAVLSEPTGHRPSH</sequence>
<evidence type="ECO:0000313" key="2">
    <source>
        <dbReference type="EMBL" id="NEB93230.1"/>
    </source>
</evidence>
<feature type="compositionally biased region" description="Basic and acidic residues" evidence="1">
    <location>
        <begin position="108"/>
        <end position="141"/>
    </location>
</feature>
<feature type="non-terminal residue" evidence="2">
    <location>
        <position position="1"/>
    </location>
</feature>
<dbReference type="AlphaFoldDB" id="A0A7K3QTS1"/>